<dbReference type="EMBL" id="BGPR01013554">
    <property type="protein sequence ID" value="GBN61145.1"/>
    <property type="molecule type" value="Genomic_DNA"/>
</dbReference>
<evidence type="ECO:0000313" key="2">
    <source>
        <dbReference type="Proteomes" id="UP000499080"/>
    </source>
</evidence>
<gene>
    <name evidence="1" type="ORF">AVEN_77109_1</name>
</gene>
<protein>
    <submittedName>
        <fullName evidence="1">Uncharacterized protein</fullName>
    </submittedName>
</protein>
<comment type="caution">
    <text evidence="1">The sequence shown here is derived from an EMBL/GenBank/DDBJ whole genome shotgun (WGS) entry which is preliminary data.</text>
</comment>
<sequence length="102" mass="12022">MIHYLFHNMLQGVRPTENVLISLPVKEMSVHKDSQKMEEERLKQQRKRLECVKGVITKRKLKFDFFKMPKLLTLMTSVQTFKENIIQCSACDKIQVDPPSED</sequence>
<evidence type="ECO:0000313" key="1">
    <source>
        <dbReference type="EMBL" id="GBN61145.1"/>
    </source>
</evidence>
<accession>A0A4Y2QAA4</accession>
<organism evidence="1 2">
    <name type="scientific">Araneus ventricosus</name>
    <name type="common">Orbweaver spider</name>
    <name type="synonym">Epeira ventricosa</name>
    <dbReference type="NCBI Taxonomy" id="182803"/>
    <lineage>
        <taxon>Eukaryota</taxon>
        <taxon>Metazoa</taxon>
        <taxon>Ecdysozoa</taxon>
        <taxon>Arthropoda</taxon>
        <taxon>Chelicerata</taxon>
        <taxon>Arachnida</taxon>
        <taxon>Araneae</taxon>
        <taxon>Araneomorphae</taxon>
        <taxon>Entelegynae</taxon>
        <taxon>Araneoidea</taxon>
        <taxon>Araneidae</taxon>
        <taxon>Araneus</taxon>
    </lineage>
</organism>
<keyword evidence="2" id="KW-1185">Reference proteome</keyword>
<proteinExistence type="predicted"/>
<dbReference type="AlphaFoldDB" id="A0A4Y2QAA4"/>
<dbReference type="Proteomes" id="UP000499080">
    <property type="component" value="Unassembled WGS sequence"/>
</dbReference>
<name>A0A4Y2QAA4_ARAVE</name>
<reference evidence="1 2" key="1">
    <citation type="journal article" date="2019" name="Sci. Rep.">
        <title>Orb-weaving spider Araneus ventricosus genome elucidates the spidroin gene catalogue.</title>
        <authorList>
            <person name="Kono N."/>
            <person name="Nakamura H."/>
            <person name="Ohtoshi R."/>
            <person name="Moran D.A.P."/>
            <person name="Shinohara A."/>
            <person name="Yoshida Y."/>
            <person name="Fujiwara M."/>
            <person name="Mori M."/>
            <person name="Tomita M."/>
            <person name="Arakawa K."/>
        </authorList>
    </citation>
    <scope>NUCLEOTIDE SEQUENCE [LARGE SCALE GENOMIC DNA]</scope>
</reference>